<evidence type="ECO:0000256" key="1">
    <source>
        <dbReference type="ARBA" id="ARBA00004196"/>
    </source>
</evidence>
<comment type="subcellular location">
    <subcellularLocation>
        <location evidence="1">Cell envelope</location>
    </subcellularLocation>
</comment>
<gene>
    <name evidence="3" type="ORF">F3S47_11335</name>
</gene>
<evidence type="ECO:0000313" key="4">
    <source>
        <dbReference type="Proteomes" id="UP000326554"/>
    </source>
</evidence>
<comment type="caution">
    <text evidence="3">The sequence shown here is derived from an EMBL/GenBank/DDBJ whole genome shotgun (WGS) entry which is preliminary data.</text>
</comment>
<organism evidence="3 4">
    <name type="scientific">Histidinibacterium aquaticum</name>
    <dbReference type="NCBI Taxonomy" id="2613962"/>
    <lineage>
        <taxon>Bacteria</taxon>
        <taxon>Pseudomonadati</taxon>
        <taxon>Pseudomonadota</taxon>
        <taxon>Alphaproteobacteria</taxon>
        <taxon>Rhodobacterales</taxon>
        <taxon>Paracoccaceae</taxon>
        <taxon>Histidinibacterium</taxon>
    </lineage>
</organism>
<dbReference type="PANTHER" id="PTHR30386:SF19">
    <property type="entry name" value="MULTIDRUG EXPORT PROTEIN EMRA-RELATED"/>
    <property type="match status" value="1"/>
</dbReference>
<dbReference type="GO" id="GO:0030313">
    <property type="term" value="C:cell envelope"/>
    <property type="evidence" value="ECO:0007669"/>
    <property type="project" value="UniProtKB-SubCell"/>
</dbReference>
<keyword evidence="2" id="KW-0175">Coiled coil</keyword>
<evidence type="ECO:0000256" key="2">
    <source>
        <dbReference type="SAM" id="Coils"/>
    </source>
</evidence>
<keyword evidence="4" id="KW-1185">Reference proteome</keyword>
<dbReference type="PANTHER" id="PTHR30386">
    <property type="entry name" value="MEMBRANE FUSION SUBUNIT OF EMRAB-TOLC MULTIDRUG EFFLUX PUMP"/>
    <property type="match status" value="1"/>
</dbReference>
<feature type="coiled-coil region" evidence="2">
    <location>
        <begin position="93"/>
        <end position="149"/>
    </location>
</feature>
<name>A0A5J5GK99_9RHOB</name>
<protein>
    <submittedName>
        <fullName evidence="3">HlyD family efflux transporter periplasmic adaptor subunit</fullName>
    </submittedName>
</protein>
<dbReference type="InterPro" id="IPR050739">
    <property type="entry name" value="MFP"/>
</dbReference>
<dbReference type="Proteomes" id="UP000326554">
    <property type="component" value="Unassembled WGS sequence"/>
</dbReference>
<feature type="coiled-coil region" evidence="2">
    <location>
        <begin position="174"/>
        <end position="232"/>
    </location>
</feature>
<accession>A0A5J5GK99</accession>
<proteinExistence type="predicted"/>
<reference evidence="3 4" key="1">
    <citation type="submission" date="2019-09" db="EMBL/GenBank/DDBJ databases">
        <authorList>
            <person name="Park J.-S."/>
            <person name="Choi H.-J."/>
        </authorList>
    </citation>
    <scope>NUCLEOTIDE SEQUENCE [LARGE SCALE GENOMIC DNA]</scope>
    <source>
        <strain evidence="3 4">176SS1-4</strain>
    </source>
</reference>
<dbReference type="RefSeq" id="WP_150445376.1">
    <property type="nucleotide sequence ID" value="NZ_VYQE01000003.1"/>
</dbReference>
<dbReference type="AlphaFoldDB" id="A0A5J5GK99"/>
<dbReference type="Gene3D" id="2.40.30.170">
    <property type="match status" value="1"/>
</dbReference>
<evidence type="ECO:0000313" key="3">
    <source>
        <dbReference type="EMBL" id="KAA9008093.1"/>
    </source>
</evidence>
<dbReference type="EMBL" id="VYQE01000003">
    <property type="protein sequence ID" value="KAA9008093.1"/>
    <property type="molecule type" value="Genomic_DNA"/>
</dbReference>
<sequence>MRALRFGLGLVVIVVALWIIVAEQISGASANAFINARLTTLRSPIAGEVSFAQSTLGARVEPQETVATVEDQRADRIRRDDLAMEVALTGSEIERVESQIVALDTTRRQLEGRLEDYRAARLEELRIALSHARERLALLQDEGELLEDDAEAAAVVDDTTERTPGEPVTYPLALEYAQERVEVLETTLAALEEDGVYLGDGYNDAPYSEQRLNELDAELTDLRTRLSMLRSQRQTRADRLEQARGRDTLLSGADLISPVEGLLWEFRASGGEIVQRGDPVVTLADCGSLVVSLSVTETVYNSLQLGQSATFRPSGSSRTFAGTVTRLAGSGAQTIYRNLAVAPGERHLERFDVTLLVPGLSSDPELSCAIGRTGRVFFESRPLDWLRNLGQ</sequence>